<dbReference type="AlphaFoldDB" id="A0A1H9U9B7"/>
<reference evidence="3" key="1">
    <citation type="submission" date="2016-10" db="EMBL/GenBank/DDBJ databases">
        <authorList>
            <person name="Varghese N."/>
            <person name="Submissions S."/>
        </authorList>
    </citation>
    <scope>NUCLEOTIDE SEQUENCE [LARGE SCALE GENOMIC DNA]</scope>
    <source>
        <strain evidence="3">DSM 44260</strain>
    </source>
</reference>
<gene>
    <name evidence="2" type="ORF">SAMN04487818_10766</name>
</gene>
<protein>
    <recommendedName>
        <fullName evidence="4">SMI1 / KNR4 family (SUKH-1)</fullName>
    </recommendedName>
</protein>
<evidence type="ECO:0008006" key="4">
    <source>
        <dbReference type="Google" id="ProtNLM"/>
    </source>
</evidence>
<accession>A0A1H9U9B7</accession>
<sequence length="220" mass="23906">MVVAIFAIGGLLIAGAFALGVAIEQHPAGRPSAAPTPVDGRCRPPEGPLNLAEPDPVAAERVTVAWERVERWLVDNAAATSASWNAPASRTEMIGLQRDLGVRLPTALVVSLGRHDGVRLDGFSFPPAYQPLTVREIRTTVTEVCADPNWREGDVPFAKGESGNFLYLHDGAVYRYPAMQHHADDVVDLLDRTAARLEGANPAEYRPEVDALGRLRWVRE</sequence>
<proteinExistence type="predicted"/>
<dbReference type="Proteomes" id="UP000199051">
    <property type="component" value="Unassembled WGS sequence"/>
</dbReference>
<evidence type="ECO:0000256" key="1">
    <source>
        <dbReference type="SAM" id="MobiDB-lite"/>
    </source>
</evidence>
<name>A0A1H9U9B7_9PSEU</name>
<dbReference type="EMBL" id="FOGI01000007">
    <property type="protein sequence ID" value="SES05851.1"/>
    <property type="molecule type" value="Genomic_DNA"/>
</dbReference>
<organism evidence="2 3">
    <name type="scientific">Actinokineospora terrae</name>
    <dbReference type="NCBI Taxonomy" id="155974"/>
    <lineage>
        <taxon>Bacteria</taxon>
        <taxon>Bacillati</taxon>
        <taxon>Actinomycetota</taxon>
        <taxon>Actinomycetes</taxon>
        <taxon>Pseudonocardiales</taxon>
        <taxon>Pseudonocardiaceae</taxon>
        <taxon>Actinokineospora</taxon>
    </lineage>
</organism>
<feature type="region of interest" description="Disordered" evidence="1">
    <location>
        <begin position="28"/>
        <end position="53"/>
    </location>
</feature>
<keyword evidence="3" id="KW-1185">Reference proteome</keyword>
<evidence type="ECO:0000313" key="3">
    <source>
        <dbReference type="Proteomes" id="UP000199051"/>
    </source>
</evidence>
<evidence type="ECO:0000313" key="2">
    <source>
        <dbReference type="EMBL" id="SES05851.1"/>
    </source>
</evidence>